<organism evidence="1 2">
    <name type="scientific">Streptomyces yanii</name>
    <dbReference type="NCBI Taxonomy" id="78510"/>
    <lineage>
        <taxon>Bacteria</taxon>
        <taxon>Bacillati</taxon>
        <taxon>Actinomycetota</taxon>
        <taxon>Actinomycetes</taxon>
        <taxon>Kitasatosporales</taxon>
        <taxon>Streptomycetaceae</taxon>
        <taxon>Streptomyces</taxon>
    </lineage>
</organism>
<reference evidence="1 2" key="1">
    <citation type="submission" date="2024-09" db="EMBL/GenBank/DDBJ databases">
        <authorList>
            <person name="Sun Q."/>
            <person name="Mori K."/>
        </authorList>
    </citation>
    <scope>NUCLEOTIDE SEQUENCE [LARGE SCALE GENOMIC DNA]</scope>
    <source>
        <strain evidence="1 2">JCM 3331</strain>
    </source>
</reference>
<proteinExistence type="predicted"/>
<accession>A0ABV5RQL4</accession>
<evidence type="ECO:0000313" key="2">
    <source>
        <dbReference type="Proteomes" id="UP001589710"/>
    </source>
</evidence>
<sequence>MTGESLNGANGTGHRTERVLGVPSPRTCCAWLAWRPPPANALVLSSLTLRLLGAGALAGLSAEWRLVVGDAMSAVMLLLAMLKNSERRAEHAIQRKLDAIVRATLEQQGGQAHEDLKAAIRMNERL</sequence>
<evidence type="ECO:0000313" key="1">
    <source>
        <dbReference type="EMBL" id="MFB9579159.1"/>
    </source>
</evidence>
<keyword evidence="2" id="KW-1185">Reference proteome</keyword>
<dbReference type="EMBL" id="JBHMCG010000212">
    <property type="protein sequence ID" value="MFB9579159.1"/>
    <property type="molecule type" value="Genomic_DNA"/>
</dbReference>
<name>A0ABV5RQL4_9ACTN</name>
<protein>
    <submittedName>
        <fullName evidence="1">Uncharacterized protein</fullName>
    </submittedName>
</protein>
<gene>
    <name evidence="1" type="ORF">ACFFTL_44660</name>
</gene>
<dbReference type="RefSeq" id="WP_345515846.1">
    <property type="nucleotide sequence ID" value="NZ_BAAAXD010000034.1"/>
</dbReference>
<dbReference type="Proteomes" id="UP001589710">
    <property type="component" value="Unassembled WGS sequence"/>
</dbReference>
<comment type="caution">
    <text evidence="1">The sequence shown here is derived from an EMBL/GenBank/DDBJ whole genome shotgun (WGS) entry which is preliminary data.</text>
</comment>